<evidence type="ECO:0000313" key="2">
    <source>
        <dbReference type="Proteomes" id="UP001292094"/>
    </source>
</evidence>
<name>A0AAE1NGY2_9EUCA</name>
<accession>A0AAE1NGY2</accession>
<dbReference type="AlphaFoldDB" id="A0AAE1NGY2"/>
<sequence length="67" mass="6919">MVTSHSNGRCGGSVMTRSSAGLPAVWCYCGLEMGEVVAFCTANVLWGWGGVVWCGGGSVPCCWKCVG</sequence>
<proteinExistence type="predicted"/>
<gene>
    <name evidence="1" type="ORF">Pmani_037114</name>
</gene>
<dbReference type="EMBL" id="JAWZYT010005651">
    <property type="protein sequence ID" value="KAK4289950.1"/>
    <property type="molecule type" value="Genomic_DNA"/>
</dbReference>
<evidence type="ECO:0000313" key="1">
    <source>
        <dbReference type="EMBL" id="KAK4289950.1"/>
    </source>
</evidence>
<organism evidence="1 2">
    <name type="scientific">Petrolisthes manimaculis</name>
    <dbReference type="NCBI Taxonomy" id="1843537"/>
    <lineage>
        <taxon>Eukaryota</taxon>
        <taxon>Metazoa</taxon>
        <taxon>Ecdysozoa</taxon>
        <taxon>Arthropoda</taxon>
        <taxon>Crustacea</taxon>
        <taxon>Multicrustacea</taxon>
        <taxon>Malacostraca</taxon>
        <taxon>Eumalacostraca</taxon>
        <taxon>Eucarida</taxon>
        <taxon>Decapoda</taxon>
        <taxon>Pleocyemata</taxon>
        <taxon>Anomura</taxon>
        <taxon>Galatheoidea</taxon>
        <taxon>Porcellanidae</taxon>
        <taxon>Petrolisthes</taxon>
    </lineage>
</organism>
<reference evidence="1" key="1">
    <citation type="submission" date="2023-11" db="EMBL/GenBank/DDBJ databases">
        <title>Genome assemblies of two species of porcelain crab, Petrolisthes cinctipes and Petrolisthes manimaculis (Anomura: Porcellanidae).</title>
        <authorList>
            <person name="Angst P."/>
        </authorList>
    </citation>
    <scope>NUCLEOTIDE SEQUENCE</scope>
    <source>
        <strain evidence="1">PB745_02</strain>
        <tissue evidence="1">Gill</tissue>
    </source>
</reference>
<comment type="caution">
    <text evidence="1">The sequence shown here is derived from an EMBL/GenBank/DDBJ whole genome shotgun (WGS) entry which is preliminary data.</text>
</comment>
<dbReference type="Proteomes" id="UP001292094">
    <property type="component" value="Unassembled WGS sequence"/>
</dbReference>
<keyword evidence="2" id="KW-1185">Reference proteome</keyword>
<protein>
    <submittedName>
        <fullName evidence="1">Uncharacterized protein</fullName>
    </submittedName>
</protein>